<dbReference type="Gene3D" id="3.40.50.880">
    <property type="match status" value="1"/>
</dbReference>
<reference evidence="2 3" key="1">
    <citation type="submission" date="2021-01" db="EMBL/GenBank/DDBJ databases">
        <title>Whole genome shotgun sequence of Microbispora corallina NBRC 16416.</title>
        <authorList>
            <person name="Komaki H."/>
            <person name="Tamura T."/>
        </authorList>
    </citation>
    <scope>NUCLEOTIDE SEQUENCE [LARGE SCALE GENOMIC DNA]</scope>
    <source>
        <strain evidence="2 3">NBRC 16416</strain>
    </source>
</reference>
<dbReference type="SUPFAM" id="SSF52317">
    <property type="entry name" value="Class I glutamine amidotransferase-like"/>
    <property type="match status" value="1"/>
</dbReference>
<dbReference type="Proteomes" id="UP000603904">
    <property type="component" value="Unassembled WGS sequence"/>
</dbReference>
<protein>
    <recommendedName>
        <fullName evidence="1">Biotin-protein ligase N-terminal domain-containing protein</fullName>
    </recommendedName>
</protein>
<keyword evidence="3" id="KW-1185">Reference proteome</keyword>
<accession>A0ABQ4G1D9</accession>
<evidence type="ECO:0000313" key="2">
    <source>
        <dbReference type="EMBL" id="GIH40788.1"/>
    </source>
</evidence>
<dbReference type="PIRSF" id="PIRSF016642">
    <property type="entry name" value="UCP016642"/>
    <property type="match status" value="1"/>
</dbReference>
<evidence type="ECO:0000313" key="3">
    <source>
        <dbReference type="Proteomes" id="UP000603904"/>
    </source>
</evidence>
<sequence>MDDLVRHAMRPQRILGALRRALRPAQPPRRRPGRPLALVYRGPGSVPGCPEAVAALLSAAPWGFDVRYTGPYEDLPLSAETLAGAALYAQPGGGGLSRAYRRLRRHRDEIREYVAGGGRYLGFCLGGYLAGATPGFALLPGDTDQYIASPGATVHDEEDRLVEVRWRDRTRTVFFQDGPHFVLDARPGPGVRVLATYTNGTIAALAAPFGQGRVAVVGPHPEATDDWFTDAHLPVQHTHDLGLDLVDAVMTP</sequence>
<comment type="caution">
    <text evidence="2">The sequence shown here is derived from an EMBL/GenBank/DDBJ whole genome shotgun (WGS) entry which is preliminary data.</text>
</comment>
<dbReference type="InterPro" id="IPR019197">
    <property type="entry name" value="Biotin-prot_ligase_N"/>
</dbReference>
<feature type="domain" description="Biotin-protein ligase N-terminal" evidence="1">
    <location>
        <begin position="83"/>
        <end position="136"/>
    </location>
</feature>
<organism evidence="2 3">
    <name type="scientific">Microbispora corallina</name>
    <dbReference type="NCBI Taxonomy" id="83302"/>
    <lineage>
        <taxon>Bacteria</taxon>
        <taxon>Bacillati</taxon>
        <taxon>Actinomycetota</taxon>
        <taxon>Actinomycetes</taxon>
        <taxon>Streptosporangiales</taxon>
        <taxon>Streptosporangiaceae</taxon>
        <taxon>Microbispora</taxon>
    </lineage>
</organism>
<gene>
    <name evidence="2" type="ORF">Mco01_37880</name>
</gene>
<dbReference type="InterPro" id="IPR015834">
    <property type="entry name" value="UCP016642"/>
</dbReference>
<dbReference type="InterPro" id="IPR029062">
    <property type="entry name" value="Class_I_gatase-like"/>
</dbReference>
<name>A0ABQ4G1D9_9ACTN</name>
<dbReference type="Pfam" id="PF09825">
    <property type="entry name" value="BPL_N"/>
    <property type="match status" value="1"/>
</dbReference>
<proteinExistence type="predicted"/>
<dbReference type="EMBL" id="BOOC01000015">
    <property type="protein sequence ID" value="GIH40788.1"/>
    <property type="molecule type" value="Genomic_DNA"/>
</dbReference>
<evidence type="ECO:0000259" key="1">
    <source>
        <dbReference type="Pfam" id="PF09825"/>
    </source>
</evidence>